<evidence type="ECO:0000256" key="2">
    <source>
        <dbReference type="SAM" id="Coils"/>
    </source>
</evidence>
<feature type="coiled-coil region" evidence="2">
    <location>
        <begin position="514"/>
        <end position="541"/>
    </location>
</feature>
<dbReference type="GO" id="GO:0005634">
    <property type="term" value="C:nucleus"/>
    <property type="evidence" value="ECO:0007669"/>
    <property type="project" value="TreeGrafter"/>
</dbReference>
<gene>
    <name evidence="3" type="ORF">FE257_001573</name>
</gene>
<comment type="similarity">
    <text evidence="1">Belongs to the TTI2 family.</text>
</comment>
<organism evidence="3 4">
    <name type="scientific">Aspergillus nanangensis</name>
    <dbReference type="NCBI Taxonomy" id="2582783"/>
    <lineage>
        <taxon>Eukaryota</taxon>
        <taxon>Fungi</taxon>
        <taxon>Dikarya</taxon>
        <taxon>Ascomycota</taxon>
        <taxon>Pezizomycotina</taxon>
        <taxon>Eurotiomycetes</taxon>
        <taxon>Eurotiomycetidae</taxon>
        <taxon>Eurotiales</taxon>
        <taxon>Aspergillaceae</taxon>
        <taxon>Aspergillus</taxon>
        <taxon>Aspergillus subgen. Circumdati</taxon>
    </lineage>
</organism>
<keyword evidence="2" id="KW-0175">Coiled coil</keyword>
<protein>
    <submittedName>
        <fullName evidence="3">Uncharacterized protein</fullName>
    </submittedName>
</protein>
<dbReference type="EMBL" id="VCAU01000012">
    <property type="protein sequence ID" value="KAF9892464.1"/>
    <property type="molecule type" value="Genomic_DNA"/>
</dbReference>
<sequence>MPCEIAVKHNLATCESLLLAQTYLELWKPESLPKPDEFIADQIHGWASRAALPSVVFATNLDELSDTQNQAIRDDQLRSNLAVSVISLLANLRPIHKATNASDILLALASFTSQQDPWTTQEAYAVATALINGFISEAPAREFWICIEKILKQRIRPVFAKTRNPAITPAGRKDFHPIPLARFDASVLDSETKPWKVTDVYATTALSWIINQYQPKAKEFLETQFPLLVPPILALIDDDNPTFKTRGCTVFSQILLTIQDSNSDILQRTNLSSVFEDAIRPCLLSLPTITPEDEAIRLLTAAYPALLSLLKLNFLHPPRRSTSQQTASPQPTPKETYMGSLAKTLRDNLIPSFHHVSSTNTTSASAIPSYPYPRLSTLFLHHTCTIVQELAIHSTKYLQDIVPLIHATLSNPFGPAYPSLLFSSVAVTRAVILNAHPRLWRWRGDILGAVCTCFVHVADEEQEIGRREQRGGLSSADEATRGQMGQLKKQLQGAVYLLKLALENPVQGEGDAGQLEAKERLEKEIKELVEADETLRDLLMADVNGSEAVYFGVSN</sequence>
<reference evidence="3" key="2">
    <citation type="submission" date="2020-02" db="EMBL/GenBank/DDBJ databases">
        <authorList>
            <person name="Gilchrist C.L.M."/>
            <person name="Chooi Y.-H."/>
        </authorList>
    </citation>
    <scope>NUCLEOTIDE SEQUENCE</scope>
    <source>
        <strain evidence="3">MST-FP2251</strain>
    </source>
</reference>
<dbReference type="AlphaFoldDB" id="A0AAD4CTK0"/>
<evidence type="ECO:0000313" key="3">
    <source>
        <dbReference type="EMBL" id="KAF9892464.1"/>
    </source>
</evidence>
<comment type="caution">
    <text evidence="3">The sequence shown here is derived from an EMBL/GenBank/DDBJ whole genome shotgun (WGS) entry which is preliminary data.</text>
</comment>
<dbReference type="Proteomes" id="UP001194746">
    <property type="component" value="Unassembled WGS sequence"/>
</dbReference>
<accession>A0AAD4CTK0</accession>
<dbReference type="GO" id="GO:0005829">
    <property type="term" value="C:cytosol"/>
    <property type="evidence" value="ECO:0007669"/>
    <property type="project" value="TreeGrafter"/>
</dbReference>
<evidence type="ECO:0000256" key="1">
    <source>
        <dbReference type="ARBA" id="ARBA00034736"/>
    </source>
</evidence>
<keyword evidence="4" id="KW-1185">Reference proteome</keyword>
<evidence type="ECO:0000313" key="4">
    <source>
        <dbReference type="Proteomes" id="UP001194746"/>
    </source>
</evidence>
<dbReference type="SUPFAM" id="SSF48371">
    <property type="entry name" value="ARM repeat"/>
    <property type="match status" value="1"/>
</dbReference>
<dbReference type="InterPro" id="IPR018870">
    <property type="entry name" value="Tti2"/>
</dbReference>
<reference evidence="3" key="1">
    <citation type="journal article" date="2019" name="Beilstein J. Org. Chem.">
        <title>Nanangenines: drimane sesquiterpenoids as the dominant metabolite cohort of a novel Australian fungus, Aspergillus nanangensis.</title>
        <authorList>
            <person name="Lacey H.J."/>
            <person name="Gilchrist C.L.M."/>
            <person name="Crombie A."/>
            <person name="Kalaitzis J.A."/>
            <person name="Vuong D."/>
            <person name="Rutledge P.J."/>
            <person name="Turner P."/>
            <person name="Pitt J.I."/>
            <person name="Lacey E."/>
            <person name="Chooi Y.H."/>
            <person name="Piggott A.M."/>
        </authorList>
    </citation>
    <scope>NUCLEOTIDE SEQUENCE</scope>
    <source>
        <strain evidence="3">MST-FP2251</strain>
    </source>
</reference>
<dbReference type="PANTHER" id="PTHR32226:SF2">
    <property type="entry name" value="TELO2-INTERACTING PROTEIN 2"/>
    <property type="match status" value="1"/>
</dbReference>
<proteinExistence type="inferred from homology"/>
<name>A0AAD4CTK0_ASPNN</name>
<dbReference type="PANTHER" id="PTHR32226">
    <property type="entry name" value="TELO2-INTERACTING PROTEIN 2"/>
    <property type="match status" value="1"/>
</dbReference>
<dbReference type="InterPro" id="IPR016024">
    <property type="entry name" value="ARM-type_fold"/>
</dbReference>
<dbReference type="Pfam" id="PF10521">
    <property type="entry name" value="Tti2"/>
    <property type="match status" value="1"/>
</dbReference>
<dbReference type="GO" id="GO:0110078">
    <property type="term" value="C:TTT Hsp90 cochaperone complex"/>
    <property type="evidence" value="ECO:0007669"/>
    <property type="project" value="InterPro"/>
</dbReference>